<comment type="caution">
    <text evidence="3">The sequence shown here is derived from an EMBL/GenBank/DDBJ whole genome shotgun (WGS) entry which is preliminary data.</text>
</comment>
<name>A0AAP0RA04_LIQFO</name>
<evidence type="ECO:0000313" key="3">
    <source>
        <dbReference type="EMBL" id="KAK9273463.1"/>
    </source>
</evidence>
<evidence type="ECO:0000256" key="2">
    <source>
        <dbReference type="ARBA" id="ARBA00022837"/>
    </source>
</evidence>
<dbReference type="EMBL" id="JBBPBK010000012">
    <property type="protein sequence ID" value="KAK9273463.1"/>
    <property type="molecule type" value="Genomic_DNA"/>
</dbReference>
<gene>
    <name evidence="3" type="ORF">L1049_018273</name>
</gene>
<sequence length="133" mass="15611">MTFEFPLSEWENLTHLKFKIMDEELFRDSGFVGETIVHLGGIITEGTDRGLLEIIPAPYNVVLEDDTYKGEIKIGFKFMASKKVHGQTREYVAEEKERRQSICGGIINLWKISWWRFLFFYNQKDSKNKAKQI</sequence>
<keyword evidence="4" id="KW-1185">Reference proteome</keyword>
<dbReference type="PANTHER" id="PTHR46502:SF14">
    <property type="entry name" value="CALCIUM-DEPENDENT LIPID-BINDING (CALB DOMAIN) FAMILY PROTEIN"/>
    <property type="match status" value="1"/>
</dbReference>
<dbReference type="PANTHER" id="PTHR46502">
    <property type="entry name" value="C2 DOMAIN-CONTAINING"/>
    <property type="match status" value="1"/>
</dbReference>
<proteinExistence type="predicted"/>
<dbReference type="Proteomes" id="UP001415857">
    <property type="component" value="Unassembled WGS sequence"/>
</dbReference>
<dbReference type="SUPFAM" id="SSF49562">
    <property type="entry name" value="C2 domain (Calcium/lipid-binding domain, CaLB)"/>
    <property type="match status" value="1"/>
</dbReference>
<keyword evidence="2" id="KW-0106">Calcium</keyword>
<dbReference type="InterPro" id="IPR035892">
    <property type="entry name" value="C2_domain_sf"/>
</dbReference>
<dbReference type="GO" id="GO:0046872">
    <property type="term" value="F:metal ion binding"/>
    <property type="evidence" value="ECO:0007669"/>
    <property type="project" value="UniProtKB-KW"/>
</dbReference>
<organism evidence="3 4">
    <name type="scientific">Liquidambar formosana</name>
    <name type="common">Formosan gum</name>
    <dbReference type="NCBI Taxonomy" id="63359"/>
    <lineage>
        <taxon>Eukaryota</taxon>
        <taxon>Viridiplantae</taxon>
        <taxon>Streptophyta</taxon>
        <taxon>Embryophyta</taxon>
        <taxon>Tracheophyta</taxon>
        <taxon>Spermatophyta</taxon>
        <taxon>Magnoliopsida</taxon>
        <taxon>eudicotyledons</taxon>
        <taxon>Gunneridae</taxon>
        <taxon>Pentapetalae</taxon>
        <taxon>Saxifragales</taxon>
        <taxon>Altingiaceae</taxon>
        <taxon>Liquidambar</taxon>
    </lineage>
</organism>
<keyword evidence="1" id="KW-0479">Metal-binding</keyword>
<evidence type="ECO:0000313" key="4">
    <source>
        <dbReference type="Proteomes" id="UP001415857"/>
    </source>
</evidence>
<dbReference type="Gene3D" id="2.60.40.150">
    <property type="entry name" value="C2 domain"/>
    <property type="match status" value="1"/>
</dbReference>
<dbReference type="AlphaFoldDB" id="A0AAP0RA04"/>
<protein>
    <submittedName>
        <fullName evidence="3">Uncharacterized protein</fullName>
    </submittedName>
</protein>
<accession>A0AAP0RA04</accession>
<reference evidence="3 4" key="1">
    <citation type="journal article" date="2024" name="Plant J.">
        <title>Genome sequences and population genomics reveal climatic adaptation and genomic divergence between two closely related sweetgum species.</title>
        <authorList>
            <person name="Xu W.Q."/>
            <person name="Ren C.Q."/>
            <person name="Zhang X.Y."/>
            <person name="Comes H.P."/>
            <person name="Liu X.H."/>
            <person name="Li Y.G."/>
            <person name="Kettle C.J."/>
            <person name="Jalonen R."/>
            <person name="Gaisberger H."/>
            <person name="Ma Y.Z."/>
            <person name="Qiu Y.X."/>
        </authorList>
    </citation>
    <scope>NUCLEOTIDE SEQUENCE [LARGE SCALE GENOMIC DNA]</scope>
    <source>
        <strain evidence="3">Hangzhou</strain>
    </source>
</reference>
<evidence type="ECO:0000256" key="1">
    <source>
        <dbReference type="ARBA" id="ARBA00022723"/>
    </source>
</evidence>